<comment type="caution">
    <text evidence="8">The sequence shown here is derived from an EMBL/GenBank/DDBJ whole genome shotgun (WGS) entry which is preliminary data.</text>
</comment>
<keyword evidence="4 7" id="KW-0812">Transmembrane</keyword>
<proteinExistence type="inferred from homology"/>
<feature type="transmembrane region" description="Helical" evidence="7">
    <location>
        <begin position="12"/>
        <end position="32"/>
    </location>
</feature>
<evidence type="ECO:0000313" key="9">
    <source>
        <dbReference type="Proteomes" id="UP000663836"/>
    </source>
</evidence>
<gene>
    <name evidence="8" type="ORF">JBS370_LOCUS14939</name>
</gene>
<dbReference type="SMART" id="SM01415">
    <property type="entry name" value="DUF106"/>
    <property type="match status" value="1"/>
</dbReference>
<evidence type="ECO:0000256" key="2">
    <source>
        <dbReference type="ARBA" id="ARBA00005376"/>
    </source>
</evidence>
<feature type="transmembrane region" description="Helical" evidence="7">
    <location>
        <begin position="114"/>
        <end position="135"/>
    </location>
</feature>
<evidence type="ECO:0000256" key="5">
    <source>
        <dbReference type="ARBA" id="ARBA00022989"/>
    </source>
</evidence>
<protein>
    <recommendedName>
        <fullName evidence="3">ER membrane protein complex subunit 3</fullName>
    </recommendedName>
</protein>
<keyword evidence="5 7" id="KW-1133">Transmembrane helix</keyword>
<dbReference type="AlphaFoldDB" id="A0A819B3Y6"/>
<evidence type="ECO:0000256" key="3">
    <source>
        <dbReference type="ARBA" id="ARBA00020822"/>
    </source>
</evidence>
<evidence type="ECO:0000256" key="1">
    <source>
        <dbReference type="ARBA" id="ARBA00004141"/>
    </source>
</evidence>
<name>A0A819B3Y6_9BILA</name>
<organism evidence="8 9">
    <name type="scientific">Rotaria sordida</name>
    <dbReference type="NCBI Taxonomy" id="392033"/>
    <lineage>
        <taxon>Eukaryota</taxon>
        <taxon>Metazoa</taxon>
        <taxon>Spiralia</taxon>
        <taxon>Gnathifera</taxon>
        <taxon>Rotifera</taxon>
        <taxon>Eurotatoria</taxon>
        <taxon>Bdelloidea</taxon>
        <taxon>Philodinida</taxon>
        <taxon>Philodinidae</taxon>
        <taxon>Rotaria</taxon>
    </lineage>
</organism>
<evidence type="ECO:0000313" key="8">
    <source>
        <dbReference type="EMBL" id="CAF3794456.1"/>
    </source>
</evidence>
<comment type="similarity">
    <text evidence="2">Belongs to the EMC3 family.</text>
</comment>
<dbReference type="Proteomes" id="UP000663836">
    <property type="component" value="Unassembled WGS sequence"/>
</dbReference>
<dbReference type="InterPro" id="IPR002809">
    <property type="entry name" value="EMC3/TMCO1"/>
</dbReference>
<dbReference type="GO" id="GO:0034975">
    <property type="term" value="P:protein folding in endoplasmic reticulum"/>
    <property type="evidence" value="ECO:0007669"/>
    <property type="project" value="TreeGrafter"/>
</dbReference>
<accession>A0A819B3Y6</accession>
<evidence type="ECO:0000256" key="4">
    <source>
        <dbReference type="ARBA" id="ARBA00022692"/>
    </source>
</evidence>
<keyword evidence="6 7" id="KW-0472">Membrane</keyword>
<sequence>MVELLLDSAIRFWVFMPIVVITFFVGMLRHYISIITAGDKPVDKQQLADSQALIRTRILRENGKYIPKEGFVMRKHFFVNEENGYLTKQQGRQQPMRNPITDPTMMTEMLKNNISNMVPMIVIGGVINWAFSGFLCTKVPFPLTYRFKPMLQRGVELATLDASWLVK</sequence>
<reference evidence="8" key="1">
    <citation type="submission" date="2021-02" db="EMBL/GenBank/DDBJ databases">
        <authorList>
            <person name="Nowell W R."/>
        </authorList>
    </citation>
    <scope>NUCLEOTIDE SEQUENCE</scope>
</reference>
<comment type="subcellular location">
    <subcellularLocation>
        <location evidence="1">Membrane</location>
        <topology evidence="1">Multi-pass membrane protein</topology>
    </subcellularLocation>
</comment>
<dbReference type="PANTHER" id="PTHR13116">
    <property type="entry name" value="ER MEMBRANE PROTEIN COMPLEX SUBUNIT 3"/>
    <property type="match status" value="1"/>
</dbReference>
<dbReference type="EMBL" id="CAJOBD010001388">
    <property type="protein sequence ID" value="CAF3794456.1"/>
    <property type="molecule type" value="Genomic_DNA"/>
</dbReference>
<dbReference type="PANTHER" id="PTHR13116:SF5">
    <property type="entry name" value="ER MEMBRANE PROTEIN COMPLEX SUBUNIT 3"/>
    <property type="match status" value="1"/>
</dbReference>
<dbReference type="GO" id="GO:0072546">
    <property type="term" value="C:EMC complex"/>
    <property type="evidence" value="ECO:0007669"/>
    <property type="project" value="TreeGrafter"/>
</dbReference>
<dbReference type="Pfam" id="PF01956">
    <property type="entry name" value="EMC3_TMCO1"/>
    <property type="match status" value="1"/>
</dbReference>
<evidence type="ECO:0000256" key="7">
    <source>
        <dbReference type="SAM" id="Phobius"/>
    </source>
</evidence>
<dbReference type="InterPro" id="IPR008568">
    <property type="entry name" value="EMC3"/>
</dbReference>
<evidence type="ECO:0000256" key="6">
    <source>
        <dbReference type="ARBA" id="ARBA00023136"/>
    </source>
</evidence>